<dbReference type="KEGG" id="pda:120110061"/>
<protein>
    <submittedName>
        <fullName evidence="3">Ribonucleoside-diphosphate reductase small chain B</fullName>
    </submittedName>
</protein>
<dbReference type="PANTHER" id="PTHR23409:SF18">
    <property type="entry name" value="RIBONUCLEOSIDE-DIPHOSPHATE REDUCTASE SUBUNIT M2"/>
    <property type="match status" value="1"/>
</dbReference>
<dbReference type="InterPro" id="IPR030475">
    <property type="entry name" value="RNR_small_AS"/>
</dbReference>
<keyword evidence="2" id="KW-1185">Reference proteome</keyword>
<dbReference type="InterPro" id="IPR009078">
    <property type="entry name" value="Ferritin-like_SF"/>
</dbReference>
<dbReference type="Proteomes" id="UP000228380">
    <property type="component" value="Chromosome 3"/>
</dbReference>
<evidence type="ECO:0000256" key="1">
    <source>
        <dbReference type="ARBA" id="ARBA00009303"/>
    </source>
</evidence>
<dbReference type="OrthoDB" id="10248373at2759"/>
<evidence type="ECO:0000313" key="3">
    <source>
        <dbReference type="RefSeq" id="XP_038979935.1"/>
    </source>
</evidence>
<comment type="similarity">
    <text evidence="1">Belongs to the ribonucleoside diphosphate reductase small chain family.</text>
</comment>
<dbReference type="GO" id="GO:0009263">
    <property type="term" value="P:deoxyribonucleotide biosynthetic process"/>
    <property type="evidence" value="ECO:0007669"/>
    <property type="project" value="InterPro"/>
</dbReference>
<sequence length="240" mass="27151">MEGRGLLEGEFALAMVEPIGVATTRLKALKEGGLQDYGIRESIPGKSGFFIEQHADKLAMRSSSCMLVGPSPTYVQGGCMSQHLVFFFVTNLISVYVVDACHTVGELEEPLLAPTPDRLLMFPIRYLQVWEMYKKAVTSFWTADLSHWLHTLIPDERRFTSPILAFFAASDNIILENLASRFMSDVQIAEARAFYGFQIAIENIHSEMYSLMLKSYIKDRLFHAVEMVLTVVKKAEWALR</sequence>
<proteinExistence type="inferred from homology"/>
<evidence type="ECO:0000313" key="2">
    <source>
        <dbReference type="Proteomes" id="UP000228380"/>
    </source>
</evidence>
<accession>A0A8B9A029</accession>
<dbReference type="Gene3D" id="1.10.620.20">
    <property type="entry name" value="Ribonucleotide Reductase, subunit A"/>
    <property type="match status" value="1"/>
</dbReference>
<dbReference type="RefSeq" id="XP_038979935.1">
    <property type="nucleotide sequence ID" value="XM_039124007.1"/>
</dbReference>
<organism evidence="2 3">
    <name type="scientific">Phoenix dactylifera</name>
    <name type="common">Date palm</name>
    <dbReference type="NCBI Taxonomy" id="42345"/>
    <lineage>
        <taxon>Eukaryota</taxon>
        <taxon>Viridiplantae</taxon>
        <taxon>Streptophyta</taxon>
        <taxon>Embryophyta</taxon>
        <taxon>Tracheophyta</taxon>
        <taxon>Spermatophyta</taxon>
        <taxon>Magnoliopsida</taxon>
        <taxon>Liliopsida</taxon>
        <taxon>Arecaceae</taxon>
        <taxon>Coryphoideae</taxon>
        <taxon>Phoeniceae</taxon>
        <taxon>Phoenix</taxon>
    </lineage>
</organism>
<dbReference type="AlphaFoldDB" id="A0A8B9A029"/>
<dbReference type="CDD" id="cd01049">
    <property type="entry name" value="RNRR2"/>
    <property type="match status" value="1"/>
</dbReference>
<dbReference type="InterPro" id="IPR012348">
    <property type="entry name" value="RNR-like"/>
</dbReference>
<name>A0A8B9A029_PHODC</name>
<reference evidence="3" key="2">
    <citation type="submission" date="2025-08" db="UniProtKB">
        <authorList>
            <consortium name="RefSeq"/>
        </authorList>
    </citation>
    <scope>IDENTIFICATION</scope>
    <source>
        <tissue evidence="3">Young leaves</tissue>
    </source>
</reference>
<dbReference type="Pfam" id="PF00268">
    <property type="entry name" value="Ribonuc_red_sm"/>
    <property type="match status" value="1"/>
</dbReference>
<reference evidence="2" key="1">
    <citation type="journal article" date="2019" name="Nat. Commun.">
        <title>Genome-wide association mapping of date palm fruit traits.</title>
        <authorList>
            <person name="Hazzouri K.M."/>
            <person name="Gros-Balthazard M."/>
            <person name="Flowers J.M."/>
            <person name="Copetti D."/>
            <person name="Lemansour A."/>
            <person name="Lebrun M."/>
            <person name="Masmoudi K."/>
            <person name="Ferrand S."/>
            <person name="Dhar M.I."/>
            <person name="Fresquez Z.A."/>
            <person name="Rosas U."/>
            <person name="Zhang J."/>
            <person name="Talag J."/>
            <person name="Lee S."/>
            <person name="Kudrna D."/>
            <person name="Powell R.F."/>
            <person name="Leitch I.J."/>
            <person name="Krueger R.R."/>
            <person name="Wing R.A."/>
            <person name="Amiri K.M.A."/>
            <person name="Purugganan M.D."/>
        </authorList>
    </citation>
    <scope>NUCLEOTIDE SEQUENCE [LARGE SCALE GENOMIC DNA]</scope>
    <source>
        <strain evidence="2">cv. Khalas</strain>
    </source>
</reference>
<dbReference type="InterPro" id="IPR033909">
    <property type="entry name" value="RNR_small"/>
</dbReference>
<dbReference type="PROSITE" id="PS00368">
    <property type="entry name" value="RIBORED_SMALL"/>
    <property type="match status" value="1"/>
</dbReference>
<dbReference type="SUPFAM" id="SSF47240">
    <property type="entry name" value="Ferritin-like"/>
    <property type="match status" value="1"/>
</dbReference>
<dbReference type="GeneID" id="120110061"/>
<dbReference type="PANTHER" id="PTHR23409">
    <property type="entry name" value="RIBONUCLEOSIDE-DIPHOSPHATE REDUCTASE SMALL CHAIN"/>
    <property type="match status" value="1"/>
</dbReference>
<dbReference type="GO" id="GO:0016491">
    <property type="term" value="F:oxidoreductase activity"/>
    <property type="evidence" value="ECO:0007669"/>
    <property type="project" value="InterPro"/>
</dbReference>
<gene>
    <name evidence="3" type="primary">LOC120110061</name>
</gene>
<dbReference type="InterPro" id="IPR000358">
    <property type="entry name" value="RNR_small_fam"/>
</dbReference>